<name>A0A562SI34_9BACT</name>
<dbReference type="GO" id="GO:0046656">
    <property type="term" value="P:folic acid biosynthetic process"/>
    <property type="evidence" value="ECO:0007669"/>
    <property type="project" value="UniProtKB-KW"/>
</dbReference>
<keyword evidence="11" id="KW-1185">Reference proteome</keyword>
<dbReference type="EMBL" id="VLLE01000005">
    <property type="protein sequence ID" value="TWI80446.1"/>
    <property type="molecule type" value="Genomic_DNA"/>
</dbReference>
<gene>
    <name evidence="10" type="ORF">IQ13_3123</name>
</gene>
<keyword evidence="7" id="KW-0460">Magnesium</keyword>
<dbReference type="AlphaFoldDB" id="A0A562SI34"/>
<dbReference type="PROSITE" id="PS50972">
    <property type="entry name" value="PTERIN_BINDING"/>
    <property type="match status" value="1"/>
</dbReference>
<dbReference type="RefSeq" id="WP_144887377.1">
    <property type="nucleotide sequence ID" value="NZ_VLLE01000005.1"/>
</dbReference>
<dbReference type="Pfam" id="PF00809">
    <property type="entry name" value="Pterin_bind"/>
    <property type="match status" value="1"/>
</dbReference>
<proteinExistence type="predicted"/>
<dbReference type="OrthoDB" id="9811744at2"/>
<comment type="catalytic activity">
    <reaction evidence="1">
        <text>(7,8-dihydropterin-6-yl)methyl diphosphate + 4-aminobenzoate = 7,8-dihydropteroate + diphosphate</text>
        <dbReference type="Rhea" id="RHEA:19949"/>
        <dbReference type="ChEBI" id="CHEBI:17836"/>
        <dbReference type="ChEBI" id="CHEBI:17839"/>
        <dbReference type="ChEBI" id="CHEBI:33019"/>
        <dbReference type="ChEBI" id="CHEBI:72950"/>
        <dbReference type="EC" id="2.5.1.15"/>
    </reaction>
</comment>
<evidence type="ECO:0000256" key="3">
    <source>
        <dbReference type="ARBA" id="ARBA00004763"/>
    </source>
</evidence>
<evidence type="ECO:0000256" key="1">
    <source>
        <dbReference type="ARBA" id="ARBA00000012"/>
    </source>
</evidence>
<dbReference type="GO" id="GO:0005829">
    <property type="term" value="C:cytosol"/>
    <property type="evidence" value="ECO:0007669"/>
    <property type="project" value="TreeGrafter"/>
</dbReference>
<evidence type="ECO:0000256" key="8">
    <source>
        <dbReference type="ARBA" id="ARBA00022909"/>
    </source>
</evidence>
<dbReference type="PROSITE" id="PS00793">
    <property type="entry name" value="DHPS_2"/>
    <property type="match status" value="1"/>
</dbReference>
<dbReference type="InterPro" id="IPR000489">
    <property type="entry name" value="Pterin-binding_dom"/>
</dbReference>
<keyword evidence="6" id="KW-0479">Metal-binding</keyword>
<dbReference type="InterPro" id="IPR045031">
    <property type="entry name" value="DHP_synth-like"/>
</dbReference>
<comment type="caution">
    <text evidence="10">The sequence shown here is derived from an EMBL/GenBank/DDBJ whole genome shotgun (WGS) entry which is preliminary data.</text>
</comment>
<evidence type="ECO:0000256" key="5">
    <source>
        <dbReference type="ARBA" id="ARBA00022679"/>
    </source>
</evidence>
<evidence type="ECO:0000313" key="11">
    <source>
        <dbReference type="Proteomes" id="UP000316167"/>
    </source>
</evidence>
<dbReference type="GO" id="GO:0046654">
    <property type="term" value="P:tetrahydrofolate biosynthetic process"/>
    <property type="evidence" value="ECO:0007669"/>
    <property type="project" value="TreeGrafter"/>
</dbReference>
<dbReference type="PANTHER" id="PTHR20941:SF1">
    <property type="entry name" value="FOLIC ACID SYNTHESIS PROTEIN FOL1"/>
    <property type="match status" value="1"/>
</dbReference>
<dbReference type="InterPro" id="IPR006390">
    <property type="entry name" value="DHP_synth_dom"/>
</dbReference>
<evidence type="ECO:0000256" key="4">
    <source>
        <dbReference type="ARBA" id="ARBA00012458"/>
    </source>
</evidence>
<dbReference type="Gene3D" id="3.20.20.20">
    <property type="entry name" value="Dihydropteroate synthase-like"/>
    <property type="match status" value="1"/>
</dbReference>
<comment type="pathway">
    <text evidence="3">Cofactor biosynthesis; tetrahydrofolate biosynthesis; 7,8-dihydrofolate from 2-amino-4-hydroxy-6-hydroxymethyl-7,8-dihydropteridine diphosphate and 4-aminobenzoate: step 1/2.</text>
</comment>
<evidence type="ECO:0000256" key="2">
    <source>
        <dbReference type="ARBA" id="ARBA00001946"/>
    </source>
</evidence>
<evidence type="ECO:0000256" key="7">
    <source>
        <dbReference type="ARBA" id="ARBA00022842"/>
    </source>
</evidence>
<dbReference type="PANTHER" id="PTHR20941">
    <property type="entry name" value="FOLATE SYNTHESIS PROTEINS"/>
    <property type="match status" value="1"/>
</dbReference>
<dbReference type="EC" id="2.5.1.15" evidence="4"/>
<keyword evidence="5" id="KW-0808">Transferase</keyword>
<dbReference type="SUPFAM" id="SSF51717">
    <property type="entry name" value="Dihydropteroate synthetase-like"/>
    <property type="match status" value="1"/>
</dbReference>
<organism evidence="10 11">
    <name type="scientific">Lacibacter cauensis</name>
    <dbReference type="NCBI Taxonomy" id="510947"/>
    <lineage>
        <taxon>Bacteria</taxon>
        <taxon>Pseudomonadati</taxon>
        <taxon>Bacteroidota</taxon>
        <taxon>Chitinophagia</taxon>
        <taxon>Chitinophagales</taxon>
        <taxon>Chitinophagaceae</taxon>
        <taxon>Lacibacter</taxon>
    </lineage>
</organism>
<dbReference type="Proteomes" id="UP000316167">
    <property type="component" value="Unassembled WGS sequence"/>
</dbReference>
<sequence>MYTLNCKGRLLTIDEPLVMGILNATPDSFYSGSRVQQTDEVLQKAAAMIADGAAILDIGGQSTRPGSVRISAEEETTRVVPAIKAIKEQFPAVFISIDTYYAAVAKEAVMAGADIVNDISAGELDATMLATVAGLRVPFIAMHMQGNPDTMQQNPHYENIAKEVVDYFIAKTAQCKGAGIVDVILDPGFGFGKTIAHNFQLLKQMEAMQIFRLPILAGLSRKSTIWRTLNITADEALNGTTVLNTIALTKGATILRVHDVKEAVETAKLFAAYKKA</sequence>
<comment type="cofactor">
    <cofactor evidence="2">
        <name>Mg(2+)</name>
        <dbReference type="ChEBI" id="CHEBI:18420"/>
    </cofactor>
</comment>
<keyword evidence="8" id="KW-0289">Folate biosynthesis</keyword>
<dbReference type="InterPro" id="IPR011005">
    <property type="entry name" value="Dihydropteroate_synth-like_sf"/>
</dbReference>
<reference evidence="10 11" key="1">
    <citation type="journal article" date="2015" name="Stand. Genomic Sci.">
        <title>Genomic Encyclopedia of Bacterial and Archaeal Type Strains, Phase III: the genomes of soil and plant-associated and newly described type strains.</title>
        <authorList>
            <person name="Whitman W.B."/>
            <person name="Woyke T."/>
            <person name="Klenk H.P."/>
            <person name="Zhou Y."/>
            <person name="Lilburn T.G."/>
            <person name="Beck B.J."/>
            <person name="De Vos P."/>
            <person name="Vandamme P."/>
            <person name="Eisen J.A."/>
            <person name="Garrity G."/>
            <person name="Hugenholtz P."/>
            <person name="Kyrpides N.C."/>
        </authorList>
    </citation>
    <scope>NUCLEOTIDE SEQUENCE [LARGE SCALE GENOMIC DNA]</scope>
    <source>
        <strain evidence="10 11">CGMCC 1.7271</strain>
    </source>
</reference>
<dbReference type="CDD" id="cd00739">
    <property type="entry name" value="DHPS"/>
    <property type="match status" value="1"/>
</dbReference>
<accession>A0A562SI34</accession>
<dbReference type="GO" id="GO:0004156">
    <property type="term" value="F:dihydropteroate synthase activity"/>
    <property type="evidence" value="ECO:0007669"/>
    <property type="project" value="UniProtKB-EC"/>
</dbReference>
<evidence type="ECO:0000256" key="6">
    <source>
        <dbReference type="ARBA" id="ARBA00022723"/>
    </source>
</evidence>
<feature type="domain" description="Pterin-binding" evidence="9">
    <location>
        <begin position="16"/>
        <end position="268"/>
    </location>
</feature>
<evidence type="ECO:0000313" key="10">
    <source>
        <dbReference type="EMBL" id="TWI80446.1"/>
    </source>
</evidence>
<protein>
    <recommendedName>
        <fullName evidence="4">dihydropteroate synthase</fullName>
        <ecNumber evidence="4">2.5.1.15</ecNumber>
    </recommendedName>
</protein>
<dbReference type="NCBIfam" id="TIGR01496">
    <property type="entry name" value="DHPS"/>
    <property type="match status" value="1"/>
</dbReference>
<evidence type="ECO:0000259" key="9">
    <source>
        <dbReference type="PROSITE" id="PS50972"/>
    </source>
</evidence>
<dbReference type="GO" id="GO:0046872">
    <property type="term" value="F:metal ion binding"/>
    <property type="evidence" value="ECO:0007669"/>
    <property type="project" value="UniProtKB-KW"/>
</dbReference>